<feature type="transmembrane region" description="Helical" evidence="7">
    <location>
        <begin position="248"/>
        <end position="268"/>
    </location>
</feature>
<keyword evidence="4 7" id="KW-1133">Transmembrane helix</keyword>
<dbReference type="PANTHER" id="PTHR45649">
    <property type="entry name" value="AMINO-ACID PERMEASE BAT1"/>
    <property type="match status" value="1"/>
</dbReference>
<feature type="compositionally biased region" description="Basic and acidic residues" evidence="6">
    <location>
        <begin position="1"/>
        <end position="13"/>
    </location>
</feature>
<feature type="transmembrane region" description="Helical" evidence="7">
    <location>
        <begin position="280"/>
        <end position="299"/>
    </location>
</feature>
<feature type="compositionally biased region" description="Polar residues" evidence="6">
    <location>
        <begin position="15"/>
        <end position="28"/>
    </location>
</feature>
<name>A0ABR1GUN8_9HYPO</name>
<sequence>MANKDTTSKDPDVHNPSTSGYDSGNKTSGDLPCDDPSGNDADHALHSLGYKPQLARNRSTLQVAFMSFVLASVPYGLATMLYYPILGGGPVNIIWGVDYQSFALAPTSWRCVASWVCGWLYTVGTISITLSVNSGTAQLFVSCVNVFESEPGVGIFEATDYQLYLVFFAITLLCNVTSSVGNRWLPLLDVREHDPYRAHTLCLPLIVLGICCGIGCTTAASRCVWAFARNGAIPGSRCWKQVHPKLDVPLNAMMLSMVIQVLLGLLWFGSSAAFNTFSGVGVISLTTAYASPISISLFTGRKAVRDAKFNLGAFGVVVNVVSLGTYCLVLCPQVMIDAFPQPGMKEKEA</sequence>
<dbReference type="PANTHER" id="PTHR45649:SF23">
    <property type="entry name" value="TRANSPORTER, PUTATIVE (EUROFUNG)-RELATED"/>
    <property type="match status" value="1"/>
</dbReference>
<evidence type="ECO:0008006" key="10">
    <source>
        <dbReference type="Google" id="ProtNLM"/>
    </source>
</evidence>
<feature type="transmembrane region" description="Helical" evidence="7">
    <location>
        <begin position="163"/>
        <end position="185"/>
    </location>
</feature>
<evidence type="ECO:0000256" key="2">
    <source>
        <dbReference type="ARBA" id="ARBA00022448"/>
    </source>
</evidence>
<evidence type="ECO:0000313" key="8">
    <source>
        <dbReference type="EMBL" id="KAK7409139.1"/>
    </source>
</evidence>
<evidence type="ECO:0000256" key="5">
    <source>
        <dbReference type="ARBA" id="ARBA00023136"/>
    </source>
</evidence>
<feature type="region of interest" description="Disordered" evidence="6">
    <location>
        <begin position="1"/>
        <end position="36"/>
    </location>
</feature>
<evidence type="ECO:0000256" key="3">
    <source>
        <dbReference type="ARBA" id="ARBA00022692"/>
    </source>
</evidence>
<feature type="transmembrane region" description="Helical" evidence="7">
    <location>
        <begin position="63"/>
        <end position="85"/>
    </location>
</feature>
<dbReference type="Pfam" id="PF13520">
    <property type="entry name" value="AA_permease_2"/>
    <property type="match status" value="1"/>
</dbReference>
<dbReference type="Proteomes" id="UP001498476">
    <property type="component" value="Unassembled WGS sequence"/>
</dbReference>
<evidence type="ECO:0000256" key="7">
    <source>
        <dbReference type="SAM" id="Phobius"/>
    </source>
</evidence>
<keyword evidence="3 7" id="KW-0812">Transmembrane</keyword>
<accession>A0ABR1GUN8</accession>
<feature type="transmembrane region" description="Helical" evidence="7">
    <location>
        <begin position="311"/>
        <end position="336"/>
    </location>
</feature>
<organism evidence="8 9">
    <name type="scientific">Neonectria punicea</name>
    <dbReference type="NCBI Taxonomy" id="979145"/>
    <lineage>
        <taxon>Eukaryota</taxon>
        <taxon>Fungi</taxon>
        <taxon>Dikarya</taxon>
        <taxon>Ascomycota</taxon>
        <taxon>Pezizomycotina</taxon>
        <taxon>Sordariomycetes</taxon>
        <taxon>Hypocreomycetidae</taxon>
        <taxon>Hypocreales</taxon>
        <taxon>Nectriaceae</taxon>
        <taxon>Neonectria</taxon>
    </lineage>
</organism>
<feature type="transmembrane region" description="Helical" evidence="7">
    <location>
        <begin position="205"/>
        <end position="228"/>
    </location>
</feature>
<dbReference type="InterPro" id="IPR002293">
    <property type="entry name" value="AA/rel_permease1"/>
</dbReference>
<dbReference type="EMBL" id="JAZAVJ010000161">
    <property type="protein sequence ID" value="KAK7409139.1"/>
    <property type="molecule type" value="Genomic_DNA"/>
</dbReference>
<evidence type="ECO:0000313" key="9">
    <source>
        <dbReference type="Proteomes" id="UP001498476"/>
    </source>
</evidence>
<evidence type="ECO:0000256" key="6">
    <source>
        <dbReference type="SAM" id="MobiDB-lite"/>
    </source>
</evidence>
<comment type="caution">
    <text evidence="8">The sequence shown here is derived from an EMBL/GenBank/DDBJ whole genome shotgun (WGS) entry which is preliminary data.</text>
</comment>
<reference evidence="8 9" key="1">
    <citation type="journal article" date="2025" name="Microbiol. Resour. Announc.">
        <title>Draft genome sequences for Neonectria magnoliae and Neonectria punicea, canker pathogens of Liriodendron tulipifera and Acer saccharum in West Virginia.</title>
        <authorList>
            <person name="Petronek H.M."/>
            <person name="Kasson M.T."/>
            <person name="Metheny A.M."/>
            <person name="Stauder C.M."/>
            <person name="Lovett B."/>
            <person name="Lynch S.C."/>
            <person name="Garnas J.R."/>
            <person name="Kasson L.R."/>
            <person name="Stajich J.E."/>
        </authorList>
    </citation>
    <scope>NUCLEOTIDE SEQUENCE [LARGE SCALE GENOMIC DNA]</scope>
    <source>
        <strain evidence="8 9">NRRL 64653</strain>
    </source>
</reference>
<protein>
    <recommendedName>
        <fullName evidence="10">Amino acid transporter transmembrane domain-containing protein</fullName>
    </recommendedName>
</protein>
<gene>
    <name evidence="8" type="ORF">QQX98_008689</name>
</gene>
<evidence type="ECO:0000256" key="1">
    <source>
        <dbReference type="ARBA" id="ARBA00004141"/>
    </source>
</evidence>
<comment type="subcellular location">
    <subcellularLocation>
        <location evidence="1">Membrane</location>
        <topology evidence="1">Multi-pass membrane protein</topology>
    </subcellularLocation>
</comment>
<feature type="transmembrane region" description="Helical" evidence="7">
    <location>
        <begin position="112"/>
        <end position="132"/>
    </location>
</feature>
<proteinExistence type="predicted"/>
<dbReference type="Gene3D" id="1.20.1740.10">
    <property type="entry name" value="Amino acid/polyamine transporter I"/>
    <property type="match status" value="1"/>
</dbReference>
<keyword evidence="5 7" id="KW-0472">Membrane</keyword>
<keyword evidence="2" id="KW-0813">Transport</keyword>
<keyword evidence="9" id="KW-1185">Reference proteome</keyword>
<evidence type="ECO:0000256" key="4">
    <source>
        <dbReference type="ARBA" id="ARBA00022989"/>
    </source>
</evidence>